<feature type="signal peptide" evidence="1">
    <location>
        <begin position="1"/>
        <end position="16"/>
    </location>
</feature>
<keyword evidence="1" id="KW-0732">Signal</keyword>
<feature type="chain" id="PRO_5041339180" evidence="1">
    <location>
        <begin position="17"/>
        <end position="249"/>
    </location>
</feature>
<comment type="caution">
    <text evidence="2">The sequence shown here is derived from an EMBL/GenBank/DDBJ whole genome shotgun (WGS) entry which is preliminary data.</text>
</comment>
<evidence type="ECO:0000256" key="1">
    <source>
        <dbReference type="SAM" id="SignalP"/>
    </source>
</evidence>
<gene>
    <name evidence="2" type="ORF">MSPICULIGERA_LOCUS19884</name>
</gene>
<feature type="non-terminal residue" evidence="2">
    <location>
        <position position="249"/>
    </location>
</feature>
<dbReference type="AlphaFoldDB" id="A0AA36D8M5"/>
<keyword evidence="3" id="KW-1185">Reference proteome</keyword>
<organism evidence="2 3">
    <name type="scientific">Mesorhabditis spiculigera</name>
    <dbReference type="NCBI Taxonomy" id="96644"/>
    <lineage>
        <taxon>Eukaryota</taxon>
        <taxon>Metazoa</taxon>
        <taxon>Ecdysozoa</taxon>
        <taxon>Nematoda</taxon>
        <taxon>Chromadorea</taxon>
        <taxon>Rhabditida</taxon>
        <taxon>Rhabditina</taxon>
        <taxon>Rhabditomorpha</taxon>
        <taxon>Rhabditoidea</taxon>
        <taxon>Rhabditidae</taxon>
        <taxon>Mesorhabditinae</taxon>
        <taxon>Mesorhabditis</taxon>
    </lineage>
</organism>
<dbReference type="EMBL" id="CATQJA010002663">
    <property type="protein sequence ID" value="CAJ0581729.1"/>
    <property type="molecule type" value="Genomic_DNA"/>
</dbReference>
<sequence length="249" mass="28383">MFQIFCLLIYAQLGASLLDRSKRSPSGFGLAYLQREFEDEEDYHDSSGRSAMLDGNIRRDEVLSDARCLERCNNQLNFGMDMVNVGVVGAQDLDLFCRLDRQHSRCVDECGYSVQFNLREYICRQRIGEMKKHLACYAATAPLLTRHCRPRCGGYSSLKHTLDGYATRCRQLLCDHVCTDFLLKKVCGPQTGSNSSRFLLDFTKLQVEYWIRDYATQNSQQVTQVYPASCAKIQCSRDATPTRPSLPHS</sequence>
<evidence type="ECO:0000313" key="2">
    <source>
        <dbReference type="EMBL" id="CAJ0581729.1"/>
    </source>
</evidence>
<dbReference type="Proteomes" id="UP001177023">
    <property type="component" value="Unassembled WGS sequence"/>
</dbReference>
<evidence type="ECO:0000313" key="3">
    <source>
        <dbReference type="Proteomes" id="UP001177023"/>
    </source>
</evidence>
<protein>
    <submittedName>
        <fullName evidence="2">Uncharacterized protein</fullName>
    </submittedName>
</protein>
<reference evidence="2" key="1">
    <citation type="submission" date="2023-06" db="EMBL/GenBank/DDBJ databases">
        <authorList>
            <person name="Delattre M."/>
        </authorList>
    </citation>
    <scope>NUCLEOTIDE SEQUENCE</scope>
    <source>
        <strain evidence="2">AF72</strain>
    </source>
</reference>
<accession>A0AA36D8M5</accession>
<proteinExistence type="predicted"/>
<name>A0AA36D8M5_9BILA</name>